<dbReference type="Proteomes" id="UP001165293">
    <property type="component" value="Unassembled WGS sequence"/>
</dbReference>
<name>A0ABS8JKK1_9GAMM</name>
<organism evidence="2 3">
    <name type="scientific">Noviluteimonas lactosilytica</name>
    <dbReference type="NCBI Taxonomy" id="2888523"/>
    <lineage>
        <taxon>Bacteria</taxon>
        <taxon>Pseudomonadati</taxon>
        <taxon>Pseudomonadota</taxon>
        <taxon>Gammaproteobacteria</taxon>
        <taxon>Lysobacterales</taxon>
        <taxon>Lysobacteraceae</taxon>
        <taxon>Noviluteimonas</taxon>
    </lineage>
</organism>
<evidence type="ECO:0000313" key="3">
    <source>
        <dbReference type="Proteomes" id="UP001165293"/>
    </source>
</evidence>
<dbReference type="EMBL" id="JAJGAK010000003">
    <property type="protein sequence ID" value="MCC8364136.1"/>
    <property type="molecule type" value="Genomic_DNA"/>
</dbReference>
<dbReference type="PROSITE" id="PS51257">
    <property type="entry name" value="PROKAR_LIPOPROTEIN"/>
    <property type="match status" value="1"/>
</dbReference>
<sequence length="763" mass="82483">MHKLFPSVLALALFAACSAHAATPTPAAAPDVARDPAAAWDHFLANADGSKGIFDAYNVMDDVGYSDNEVDADACRTHAAAVRGAVERVPVSIALHRTAMLCADATGDQATAERETAAVAALAKLALSQTGESRSGRPARVLRPVDARAVVVTAGLSGLYAYYPEWRIYRYMPIVVAAWDEDRKVERHLSFDFLDATTAILRNPEAKYPFLRTSVAKSLLDVTRDANHPEATDAVAWREARETADPSARRDIARRGATAGGVMSARFWLLLCERENAPERCADGFVDTLLPYAEKNYGYQTMLLAWAYANGVGVDQDAAVADKLLDRADAHWSNMGASVAYLQLWYDLHDEPLPAALAARLARAEAAGNENATMMRLRAMLADNETAALTDKDIAFLERRSQNGRGDGFAMLADWAKAKKDDAAHARWLKQAAEAGDPDAQASEAFRIAYAADGPHDEAAGLRMFEEAAHGGSSFAGRMLSYKAQAANDGAAAERWLLDGVINAEDRFAAADLALLYDRKMPGASADGDAAALYKALEIDGQAAARRLLAVGFMRDDSTPKDIVRARALLESDAKQGDHDSEALLGTSLLNGRLGPVDEAEGTRWAERALAGNSDAITADYGYWLFYKKATDASRAKAVEVWHKGVRNKDEAAANNLAWAYCTTQVDGFRDGKAGMQIVAEMGAIEDLNWGYVDTVAACRAASGDFAGAVELQKKVVDQWQKIIAGYANASADIVKQSREVQERLALYEAKKIYIEPLDSQME</sequence>
<keyword evidence="1" id="KW-0732">Signal</keyword>
<protein>
    <recommendedName>
        <fullName evidence="4">Sel1 repeat family protein</fullName>
    </recommendedName>
</protein>
<dbReference type="PANTHER" id="PTHR11102">
    <property type="entry name" value="SEL-1-LIKE PROTEIN"/>
    <property type="match status" value="1"/>
</dbReference>
<evidence type="ECO:0008006" key="4">
    <source>
        <dbReference type="Google" id="ProtNLM"/>
    </source>
</evidence>
<dbReference type="RefSeq" id="WP_230527921.1">
    <property type="nucleotide sequence ID" value="NZ_JAJGAK010000003.1"/>
</dbReference>
<dbReference type="Gene3D" id="1.25.40.10">
    <property type="entry name" value="Tetratricopeptide repeat domain"/>
    <property type="match status" value="2"/>
</dbReference>
<dbReference type="PANTHER" id="PTHR11102:SF160">
    <property type="entry name" value="ERAD-ASSOCIATED E3 UBIQUITIN-PROTEIN LIGASE COMPONENT HRD3"/>
    <property type="match status" value="1"/>
</dbReference>
<comment type="caution">
    <text evidence="2">The sequence shown here is derived from an EMBL/GenBank/DDBJ whole genome shotgun (WGS) entry which is preliminary data.</text>
</comment>
<feature type="chain" id="PRO_5045207319" description="Sel1 repeat family protein" evidence="1">
    <location>
        <begin position="22"/>
        <end position="763"/>
    </location>
</feature>
<proteinExistence type="predicted"/>
<reference evidence="2" key="1">
    <citation type="submission" date="2021-10" db="EMBL/GenBank/DDBJ databases">
        <authorList>
            <person name="Lyu M."/>
            <person name="Wang X."/>
            <person name="Meng X."/>
            <person name="Xu K."/>
        </authorList>
    </citation>
    <scope>NUCLEOTIDE SEQUENCE</scope>
    <source>
        <strain evidence="2">A6</strain>
    </source>
</reference>
<gene>
    <name evidence="2" type="ORF">LK996_13745</name>
</gene>
<evidence type="ECO:0000313" key="2">
    <source>
        <dbReference type="EMBL" id="MCC8364136.1"/>
    </source>
</evidence>
<accession>A0ABS8JKK1</accession>
<dbReference type="SUPFAM" id="SSF81901">
    <property type="entry name" value="HCP-like"/>
    <property type="match status" value="1"/>
</dbReference>
<keyword evidence="3" id="KW-1185">Reference proteome</keyword>
<feature type="signal peptide" evidence="1">
    <location>
        <begin position="1"/>
        <end position="21"/>
    </location>
</feature>
<evidence type="ECO:0000256" key="1">
    <source>
        <dbReference type="SAM" id="SignalP"/>
    </source>
</evidence>
<dbReference type="InterPro" id="IPR011990">
    <property type="entry name" value="TPR-like_helical_dom_sf"/>
</dbReference>
<dbReference type="InterPro" id="IPR050767">
    <property type="entry name" value="Sel1_AlgK"/>
</dbReference>